<evidence type="ECO:0000313" key="7">
    <source>
        <dbReference type="Proteomes" id="UP000541735"/>
    </source>
</evidence>
<dbReference type="GO" id="GO:0005524">
    <property type="term" value="F:ATP binding"/>
    <property type="evidence" value="ECO:0007669"/>
    <property type="project" value="UniProtKB-KW"/>
</dbReference>
<dbReference type="Gene3D" id="3.40.50.10810">
    <property type="entry name" value="Tandem AAA-ATPase domain"/>
    <property type="match status" value="1"/>
</dbReference>
<dbReference type="SMART" id="SM00487">
    <property type="entry name" value="DEXDc"/>
    <property type="match status" value="1"/>
</dbReference>
<dbReference type="GO" id="GO:0008094">
    <property type="term" value="F:ATP-dependent activity, acting on DNA"/>
    <property type="evidence" value="ECO:0007669"/>
    <property type="project" value="TreeGrafter"/>
</dbReference>
<dbReference type="PANTHER" id="PTHR45626:SF22">
    <property type="entry name" value="DNA REPAIR PROTEIN RAD5"/>
    <property type="match status" value="1"/>
</dbReference>
<dbReference type="InterPro" id="IPR014001">
    <property type="entry name" value="Helicase_ATP-bd"/>
</dbReference>
<dbReference type="PANTHER" id="PTHR45626">
    <property type="entry name" value="TRANSCRIPTION TERMINATION FACTOR 2-RELATED"/>
    <property type="match status" value="1"/>
</dbReference>
<organism evidence="6 7">
    <name type="scientific">Listeria booriae</name>
    <dbReference type="NCBI Taxonomy" id="1552123"/>
    <lineage>
        <taxon>Bacteria</taxon>
        <taxon>Bacillati</taxon>
        <taxon>Bacillota</taxon>
        <taxon>Bacilli</taxon>
        <taxon>Bacillales</taxon>
        <taxon>Listeriaceae</taxon>
        <taxon>Listeria</taxon>
    </lineage>
</organism>
<keyword evidence="6" id="KW-0347">Helicase</keyword>
<dbReference type="GO" id="GO:0006281">
    <property type="term" value="P:DNA repair"/>
    <property type="evidence" value="ECO:0007669"/>
    <property type="project" value="TreeGrafter"/>
</dbReference>
<dbReference type="GO" id="GO:0016787">
    <property type="term" value="F:hydrolase activity"/>
    <property type="evidence" value="ECO:0007669"/>
    <property type="project" value="UniProtKB-KW"/>
</dbReference>
<dbReference type="InterPro" id="IPR001650">
    <property type="entry name" value="Helicase_C-like"/>
</dbReference>
<dbReference type="InterPro" id="IPR038718">
    <property type="entry name" value="SNF2-like_sf"/>
</dbReference>
<name>A0A7X0Z8D9_9LIST</name>
<dbReference type="Proteomes" id="UP000541735">
    <property type="component" value="Unassembled WGS sequence"/>
</dbReference>
<keyword evidence="2" id="KW-0378">Hydrolase</keyword>
<dbReference type="InterPro" id="IPR049730">
    <property type="entry name" value="SNF2/RAD54-like_C"/>
</dbReference>
<dbReference type="RefSeq" id="WP_185549296.1">
    <property type="nucleotide sequence ID" value="NZ_JAARYD010000007.1"/>
</dbReference>
<evidence type="ECO:0000256" key="2">
    <source>
        <dbReference type="ARBA" id="ARBA00022801"/>
    </source>
</evidence>
<protein>
    <submittedName>
        <fullName evidence="6">DEAD/DEAH box helicase</fullName>
    </submittedName>
</protein>
<dbReference type="GO" id="GO:0004386">
    <property type="term" value="F:helicase activity"/>
    <property type="evidence" value="ECO:0007669"/>
    <property type="project" value="UniProtKB-KW"/>
</dbReference>
<sequence length="474" mass="55803">MILKTKMMSQQKAGFDYLSGYSIGALHMDTGTGKTRTMLELIHKRYHEHKIERVLWITPVSVKQNLLDDIIKHSDCTVSFYESNKDTFIKILGTETFSQSNKAYQFVLNFVEEYGQTLQLVIDEAHCFKNPNAIRVKRLMPITRKLRYKNELTGTPITQGLWDMYTQMYMLDPRILKYPTFNSFAKVFLTYSDAYPGKIDAMYEKEAFISMVKPYIFQVTKKECLDLPAKTYSDRYFYPFKDANFAYTYNKVKDLMLNKVDPFNPNGMIIFQMLTYLHRLASGDFHKVISDKWGEAHVFDYSSNERLLILKETLESINLNRNKVIIFFKYYTDLAKISDMLDIPYAEFHGALNEKEKQQEMHRFKTDVTCNILVSNIQSGSVGLNLQEANYIIYYNNTFDFAKRMQGEDRIYRIGQEKNCFIIDIIADDTIDCRINAAIQQKSSLVKWVRSEMKKVKQYPAYYWPLFKDKLRRL</sequence>
<dbReference type="AlphaFoldDB" id="A0A7X0Z8D9"/>
<dbReference type="Pfam" id="PF00271">
    <property type="entry name" value="Helicase_C"/>
    <property type="match status" value="1"/>
</dbReference>
<evidence type="ECO:0000256" key="3">
    <source>
        <dbReference type="ARBA" id="ARBA00022840"/>
    </source>
</evidence>
<accession>A0A7X0Z8D9</accession>
<evidence type="ECO:0000313" key="5">
    <source>
        <dbReference type="EMBL" id="MBC2177736.1"/>
    </source>
</evidence>
<comment type="caution">
    <text evidence="6">The sequence shown here is derived from an EMBL/GenBank/DDBJ whole genome shotgun (WGS) entry which is preliminary data.</text>
</comment>
<dbReference type="EMBL" id="JAARYD010000007">
    <property type="protein sequence ID" value="MBC2177736.1"/>
    <property type="molecule type" value="Genomic_DNA"/>
</dbReference>
<keyword evidence="3" id="KW-0067">ATP-binding</keyword>
<dbReference type="SMART" id="SM00490">
    <property type="entry name" value="HELICc"/>
    <property type="match status" value="1"/>
</dbReference>
<proteinExistence type="predicted"/>
<dbReference type="EMBL" id="JAARYD010000007">
    <property type="protein sequence ID" value="MBC2177843.1"/>
    <property type="molecule type" value="Genomic_DNA"/>
</dbReference>
<evidence type="ECO:0000256" key="1">
    <source>
        <dbReference type="ARBA" id="ARBA00022741"/>
    </source>
</evidence>
<gene>
    <name evidence="5" type="ORF">HCB27_13965</name>
    <name evidence="6" type="ORF">HCB27_14530</name>
</gene>
<dbReference type="InterPro" id="IPR000330">
    <property type="entry name" value="SNF2_N"/>
</dbReference>
<dbReference type="InterPro" id="IPR050628">
    <property type="entry name" value="SNF2_RAD54_helicase_TF"/>
</dbReference>
<dbReference type="InterPro" id="IPR027417">
    <property type="entry name" value="P-loop_NTPase"/>
</dbReference>
<dbReference type="SUPFAM" id="SSF52540">
    <property type="entry name" value="P-loop containing nucleoside triphosphate hydrolases"/>
    <property type="match status" value="2"/>
</dbReference>
<dbReference type="Gene3D" id="3.40.50.300">
    <property type="entry name" value="P-loop containing nucleotide triphosphate hydrolases"/>
    <property type="match status" value="1"/>
</dbReference>
<evidence type="ECO:0000313" key="6">
    <source>
        <dbReference type="EMBL" id="MBC2177843.1"/>
    </source>
</evidence>
<keyword evidence="1" id="KW-0547">Nucleotide-binding</keyword>
<dbReference type="Pfam" id="PF00176">
    <property type="entry name" value="SNF2-rel_dom"/>
    <property type="match status" value="1"/>
</dbReference>
<feature type="domain" description="Helicase C-terminal" evidence="4">
    <location>
        <begin position="309"/>
        <end position="453"/>
    </location>
</feature>
<dbReference type="CDD" id="cd18793">
    <property type="entry name" value="SF2_C_SNF"/>
    <property type="match status" value="1"/>
</dbReference>
<reference evidence="6 7" key="1">
    <citation type="submission" date="2020-03" db="EMBL/GenBank/DDBJ databases">
        <title>Soil Listeria distribution.</title>
        <authorList>
            <person name="Liao J."/>
            <person name="Wiedmann M."/>
        </authorList>
    </citation>
    <scope>NUCLEOTIDE SEQUENCE [LARGE SCALE GENOMIC DNA]</scope>
    <source>
        <strain evidence="6 7">FSL L7-0259</strain>
    </source>
</reference>
<dbReference type="PROSITE" id="PS51194">
    <property type="entry name" value="HELICASE_CTER"/>
    <property type="match status" value="1"/>
</dbReference>
<evidence type="ECO:0000259" key="4">
    <source>
        <dbReference type="PROSITE" id="PS51194"/>
    </source>
</evidence>